<evidence type="ECO:0000313" key="2">
    <source>
        <dbReference type="EMBL" id="KAL3879440.1"/>
    </source>
</evidence>
<evidence type="ECO:0000256" key="1">
    <source>
        <dbReference type="SAM" id="MobiDB-lite"/>
    </source>
</evidence>
<keyword evidence="3" id="KW-1185">Reference proteome</keyword>
<dbReference type="AlphaFoldDB" id="A0ABD3WZQ8"/>
<feature type="compositionally biased region" description="Low complexity" evidence="1">
    <location>
        <begin position="378"/>
        <end position="388"/>
    </location>
</feature>
<dbReference type="Proteomes" id="UP001634394">
    <property type="component" value="Unassembled WGS sequence"/>
</dbReference>
<accession>A0ABD3WZQ8</accession>
<organism evidence="2 3">
    <name type="scientific">Sinanodonta woodiana</name>
    <name type="common">Chinese pond mussel</name>
    <name type="synonym">Anodonta woodiana</name>
    <dbReference type="NCBI Taxonomy" id="1069815"/>
    <lineage>
        <taxon>Eukaryota</taxon>
        <taxon>Metazoa</taxon>
        <taxon>Spiralia</taxon>
        <taxon>Lophotrochozoa</taxon>
        <taxon>Mollusca</taxon>
        <taxon>Bivalvia</taxon>
        <taxon>Autobranchia</taxon>
        <taxon>Heteroconchia</taxon>
        <taxon>Palaeoheterodonta</taxon>
        <taxon>Unionida</taxon>
        <taxon>Unionoidea</taxon>
        <taxon>Unionidae</taxon>
        <taxon>Unioninae</taxon>
        <taxon>Sinanodonta</taxon>
    </lineage>
</organism>
<sequence>MIPVHNRDIIDAQAGWTFILRTWSFYGTPLSLEVRKDNITIMNVLYNGYVFNFTEDNADRLVFEYQEASKAYLSFRNISREDHGLYEISESLYDTVPDQFGRKEGKWFLQINVFERDDIKKGNVGDNIIIIIEVIQTSASNITLRLYDTIVGRFVEKRDEITMKSHLSGRLIFAKDWDDRSYKIELKNVTQRDAGLYQVDIEGGETKKCFLNITDESISSSVGDNLTISWFYNQQGMNRTLRVIHPHHGAMMKLSPANVPKIRKDFQHRIRYSGQILRSLMSFTLLNTDQSDGGFYSIETLHGNAIPGRKLLIVKERHQVHADCDTNLYITPIASERHQLIPPNEDVRMHHTSESQNAHAGMSMTDYDIILTSGNDNLENTLHNNETNAESHESSITPCRDDSMYLTVELVMESAV</sequence>
<reference evidence="2 3" key="1">
    <citation type="submission" date="2024-11" db="EMBL/GenBank/DDBJ databases">
        <title>Chromosome-level genome assembly of the freshwater bivalve Anodonta woodiana.</title>
        <authorList>
            <person name="Chen X."/>
        </authorList>
    </citation>
    <scope>NUCLEOTIDE SEQUENCE [LARGE SCALE GENOMIC DNA]</scope>
    <source>
        <strain evidence="2">MN2024</strain>
        <tissue evidence="2">Gills</tissue>
    </source>
</reference>
<feature type="compositionally biased region" description="Basic and acidic residues" evidence="1">
    <location>
        <begin position="389"/>
        <end position="398"/>
    </location>
</feature>
<protein>
    <submittedName>
        <fullName evidence="2">Uncharacterized protein</fullName>
    </submittedName>
</protein>
<dbReference type="EMBL" id="JBJQND010000004">
    <property type="protein sequence ID" value="KAL3879440.1"/>
    <property type="molecule type" value="Genomic_DNA"/>
</dbReference>
<gene>
    <name evidence="2" type="ORF">ACJMK2_031738</name>
</gene>
<proteinExistence type="predicted"/>
<comment type="caution">
    <text evidence="2">The sequence shown here is derived from an EMBL/GenBank/DDBJ whole genome shotgun (WGS) entry which is preliminary data.</text>
</comment>
<feature type="region of interest" description="Disordered" evidence="1">
    <location>
        <begin position="378"/>
        <end position="398"/>
    </location>
</feature>
<name>A0ABD3WZQ8_SINWO</name>
<evidence type="ECO:0000313" key="3">
    <source>
        <dbReference type="Proteomes" id="UP001634394"/>
    </source>
</evidence>